<dbReference type="GO" id="GO:0120104">
    <property type="term" value="C:mitotic actomyosin contractile ring, proximal layer"/>
    <property type="evidence" value="ECO:0007669"/>
    <property type="project" value="TreeGrafter"/>
</dbReference>
<dbReference type="AlphaFoldDB" id="A0AAV5R9D4"/>
<dbReference type="EMBL" id="BTGB01000009">
    <property type="protein sequence ID" value="GMM47843.1"/>
    <property type="molecule type" value="Genomic_DNA"/>
</dbReference>
<gene>
    <name evidence="11" type="ORF">DAPK24_044410</name>
</gene>
<dbReference type="InterPro" id="IPR031160">
    <property type="entry name" value="F_BAR_dom"/>
</dbReference>
<evidence type="ECO:0000256" key="4">
    <source>
        <dbReference type="ARBA" id="ARBA00022553"/>
    </source>
</evidence>
<evidence type="ECO:0000256" key="3">
    <source>
        <dbReference type="ARBA" id="ARBA00022490"/>
    </source>
</evidence>
<dbReference type="SMART" id="SM00055">
    <property type="entry name" value="FCH"/>
    <property type="match status" value="1"/>
</dbReference>
<dbReference type="CDD" id="cd00174">
    <property type="entry name" value="SH3"/>
    <property type="match status" value="1"/>
</dbReference>
<sequence>MTSACLQSENMYAKNFWSVDTTSQSTLLNQNEKSTKTLHLLSTFYKEFTNLESEYSRKLNSLVSRLELPKYEGSGTLKTSLDVFQEQCINIAESHTLQSRRVQDNLQVPLLDLISERKARQKALETKIHQAWIELGQIKTQCETRATKFENIWNEMSTLKSTRLTLDHVESQKLEDKLSNMKIKMLKIREENWELVNKYNEKLDSWILFWWNTCNDLQIAEEKRIRFLKSNLWEFSNICSTFCVEEDQYAENMRVSLQDCSAKKDINYFVSHYQTGDNILAPIKFVDFAKNEQRPLHDETIRKFDISEFPELKKEIKELPKKKNPPPKLTEAGETAFSYISKSKETYKQLQEEAQNEASQIKLTRPKSVSSNKSLSEPSTYKVMSDYSNPTAQTSISSQSIDERYEGNDYLHTKENRRSKSNFGNYDDEEESNDRTLTKSRDEESLIGFKNQDIFRDSMSPSKDKTKTEKHNSFATLVKNKYNSSPKRYSNEVFEYKQILPTTNRSNNIITPNENQVNISNKSPIRDSNSISKSPTGIKTKNISPRELPTKSSEGYPVIMHAKALYSYNAAIEEELSFKKRDILLVLHKQPDNWWFAENINSGDSGLVPSNYLAQLK</sequence>
<dbReference type="InterPro" id="IPR036028">
    <property type="entry name" value="SH3-like_dom_sf"/>
</dbReference>
<dbReference type="GO" id="GO:0030036">
    <property type="term" value="P:actin cytoskeleton organization"/>
    <property type="evidence" value="ECO:0007669"/>
    <property type="project" value="UniProtKB-ARBA"/>
</dbReference>
<dbReference type="InterPro" id="IPR001452">
    <property type="entry name" value="SH3_domain"/>
</dbReference>
<evidence type="ECO:0000313" key="11">
    <source>
        <dbReference type="EMBL" id="GMM47843.1"/>
    </source>
</evidence>
<dbReference type="PRINTS" id="PR00452">
    <property type="entry name" value="SH3DOMAIN"/>
</dbReference>
<evidence type="ECO:0008006" key="13">
    <source>
        <dbReference type="Google" id="ProtNLM"/>
    </source>
</evidence>
<evidence type="ECO:0000313" key="12">
    <source>
        <dbReference type="Proteomes" id="UP001378960"/>
    </source>
</evidence>
<evidence type="ECO:0000259" key="9">
    <source>
        <dbReference type="PROSITE" id="PS50002"/>
    </source>
</evidence>
<evidence type="ECO:0000256" key="6">
    <source>
        <dbReference type="PROSITE-ProRule" id="PRU00192"/>
    </source>
</evidence>
<accession>A0AAV5R9D4</accession>
<dbReference type="SUPFAM" id="SSF50044">
    <property type="entry name" value="SH3-domain"/>
    <property type="match status" value="1"/>
</dbReference>
<evidence type="ECO:0000259" key="10">
    <source>
        <dbReference type="PROSITE" id="PS51741"/>
    </source>
</evidence>
<protein>
    <recommendedName>
        <fullName evidence="13">Septation protein imp2</fullName>
    </recommendedName>
</protein>
<dbReference type="PANTHER" id="PTHR23065:SF7">
    <property type="entry name" value="NOSTRIN, ISOFORM H"/>
    <property type="match status" value="1"/>
</dbReference>
<dbReference type="Gene3D" id="2.30.30.40">
    <property type="entry name" value="SH3 Domains"/>
    <property type="match status" value="1"/>
</dbReference>
<feature type="compositionally biased region" description="Polar residues" evidence="8">
    <location>
        <begin position="386"/>
        <end position="400"/>
    </location>
</feature>
<feature type="domain" description="SH3" evidence="9">
    <location>
        <begin position="557"/>
        <end position="617"/>
    </location>
</feature>
<comment type="caution">
    <text evidence="11">The sequence shown here is derived from an EMBL/GenBank/DDBJ whole genome shotgun (WGS) entry which is preliminary data.</text>
</comment>
<feature type="region of interest" description="Disordered" evidence="8">
    <location>
        <begin position="507"/>
        <end position="552"/>
    </location>
</feature>
<feature type="compositionally biased region" description="Polar residues" evidence="8">
    <location>
        <begin position="507"/>
        <end position="543"/>
    </location>
</feature>
<dbReference type="InterPro" id="IPR027267">
    <property type="entry name" value="AH/BAR_dom_sf"/>
</dbReference>
<dbReference type="PROSITE" id="PS50002">
    <property type="entry name" value="SH3"/>
    <property type="match status" value="1"/>
</dbReference>
<proteinExistence type="predicted"/>
<keyword evidence="2 6" id="KW-0728">SH3 domain</keyword>
<reference evidence="11 12" key="1">
    <citation type="journal article" date="2023" name="Elife">
        <title>Identification of key yeast species and microbe-microbe interactions impacting larval growth of Drosophila in the wild.</title>
        <authorList>
            <person name="Mure A."/>
            <person name="Sugiura Y."/>
            <person name="Maeda R."/>
            <person name="Honda K."/>
            <person name="Sakurai N."/>
            <person name="Takahashi Y."/>
            <person name="Watada M."/>
            <person name="Katoh T."/>
            <person name="Gotoh A."/>
            <person name="Gotoh Y."/>
            <person name="Taniguchi I."/>
            <person name="Nakamura K."/>
            <person name="Hayashi T."/>
            <person name="Katayama T."/>
            <person name="Uemura T."/>
            <person name="Hattori Y."/>
        </authorList>
    </citation>
    <scope>NUCLEOTIDE SEQUENCE [LARGE SCALE GENOMIC DNA]</scope>
    <source>
        <strain evidence="11 12">PK-24</strain>
    </source>
</reference>
<dbReference type="PANTHER" id="PTHR23065">
    <property type="entry name" value="PROLINE-SERINE-THREONINE PHOSPHATASE INTERACTING PROTEIN 1"/>
    <property type="match status" value="1"/>
</dbReference>
<name>A0AAV5R9D4_PICKL</name>
<keyword evidence="5" id="KW-0206">Cytoskeleton</keyword>
<feature type="compositionally biased region" description="Basic and acidic residues" evidence="8">
    <location>
        <begin position="433"/>
        <end position="444"/>
    </location>
</feature>
<evidence type="ECO:0000256" key="1">
    <source>
        <dbReference type="ARBA" id="ARBA00004245"/>
    </source>
</evidence>
<feature type="compositionally biased region" description="Polar residues" evidence="8">
    <location>
        <begin position="357"/>
        <end position="379"/>
    </location>
</feature>
<dbReference type="SUPFAM" id="SSF103657">
    <property type="entry name" value="BAR/IMD domain-like"/>
    <property type="match status" value="1"/>
</dbReference>
<dbReference type="InterPro" id="IPR001060">
    <property type="entry name" value="FCH_dom"/>
</dbReference>
<dbReference type="GO" id="GO:0005543">
    <property type="term" value="F:phospholipid binding"/>
    <property type="evidence" value="ECO:0007669"/>
    <property type="project" value="TreeGrafter"/>
</dbReference>
<dbReference type="SMART" id="SM00326">
    <property type="entry name" value="SH3"/>
    <property type="match status" value="1"/>
</dbReference>
<keyword evidence="3" id="KW-0963">Cytoplasm</keyword>
<keyword evidence="4" id="KW-0597">Phosphoprotein</keyword>
<dbReference type="PROSITE" id="PS51741">
    <property type="entry name" value="F_BAR"/>
    <property type="match status" value="1"/>
</dbReference>
<dbReference type="Pfam" id="PF00611">
    <property type="entry name" value="FCH"/>
    <property type="match status" value="1"/>
</dbReference>
<feature type="compositionally biased region" description="Basic and acidic residues" evidence="8">
    <location>
        <begin position="462"/>
        <end position="471"/>
    </location>
</feature>
<keyword evidence="7" id="KW-0175">Coiled coil</keyword>
<feature type="compositionally biased region" description="Basic and acidic residues" evidence="8">
    <location>
        <begin position="401"/>
        <end position="418"/>
    </location>
</feature>
<dbReference type="Proteomes" id="UP001378960">
    <property type="component" value="Unassembled WGS sequence"/>
</dbReference>
<feature type="domain" description="F-BAR" evidence="10">
    <location>
        <begin position="8"/>
        <end position="265"/>
    </location>
</feature>
<comment type="subcellular location">
    <subcellularLocation>
        <location evidence="1">Cytoplasm</location>
        <location evidence="1">Cytoskeleton</location>
    </subcellularLocation>
</comment>
<evidence type="ECO:0000256" key="7">
    <source>
        <dbReference type="PROSITE-ProRule" id="PRU01077"/>
    </source>
</evidence>
<dbReference type="Gene3D" id="1.20.1270.60">
    <property type="entry name" value="Arfaptin homology (AH) domain/BAR domain"/>
    <property type="match status" value="1"/>
</dbReference>
<organism evidence="11 12">
    <name type="scientific">Pichia kluyveri</name>
    <name type="common">Yeast</name>
    <dbReference type="NCBI Taxonomy" id="36015"/>
    <lineage>
        <taxon>Eukaryota</taxon>
        <taxon>Fungi</taxon>
        <taxon>Dikarya</taxon>
        <taxon>Ascomycota</taxon>
        <taxon>Saccharomycotina</taxon>
        <taxon>Pichiomycetes</taxon>
        <taxon>Pichiales</taxon>
        <taxon>Pichiaceae</taxon>
        <taxon>Pichia</taxon>
    </lineage>
</organism>
<keyword evidence="12" id="KW-1185">Reference proteome</keyword>
<evidence type="ECO:0000256" key="2">
    <source>
        <dbReference type="ARBA" id="ARBA00022443"/>
    </source>
</evidence>
<feature type="region of interest" description="Disordered" evidence="8">
    <location>
        <begin position="357"/>
        <end position="471"/>
    </location>
</feature>
<evidence type="ECO:0000256" key="8">
    <source>
        <dbReference type="SAM" id="MobiDB-lite"/>
    </source>
</evidence>
<dbReference type="GO" id="GO:0009898">
    <property type="term" value="C:cytoplasmic side of plasma membrane"/>
    <property type="evidence" value="ECO:0007669"/>
    <property type="project" value="TreeGrafter"/>
</dbReference>
<dbReference type="Pfam" id="PF00018">
    <property type="entry name" value="SH3_1"/>
    <property type="match status" value="1"/>
</dbReference>
<evidence type="ECO:0000256" key="5">
    <source>
        <dbReference type="ARBA" id="ARBA00023212"/>
    </source>
</evidence>